<evidence type="ECO:0000256" key="2">
    <source>
        <dbReference type="SAM" id="MobiDB-lite"/>
    </source>
</evidence>
<dbReference type="AlphaFoldDB" id="A0A976QTQ2"/>
<feature type="coiled-coil region" evidence="1">
    <location>
        <begin position="22"/>
        <end position="49"/>
    </location>
</feature>
<proteinExistence type="predicted"/>
<accession>A0A976QTQ2</accession>
<sequence length="744" mass="85243">MEVYSPTTDNGYEYKSDVTSKAVHKRRNYQNLQRSIEAHKKRLAMARLKKGKNLPGDELLKQDQSLNCRQSTSDTNENYEPCRFRRHTQSSLNKIARPVVKYNSLSSSNSFDTGYENEKLYIKKYDGFEGKTEDSMVKYNGDLAPKYSNGSNFTFDPQFSGSKIELDSDELEKKVVEILGKLLLKQEIKQHSQILAQETTTWNQNGAQNNVLNEQTNTTSDNHEQVVDILTKCISTTLNSASNESYENISSGRTSKSVNVEINLNMPAPKPVEQTFTMNVNNTVEEVGDVFIENVFNRDTKIVEGNIFKRAYDKVKCLYLPERKSDLNGYQKRSNTANVMLRQGTVTLKQNPNVPNFTMNNLAVVYKTKKADSGLVESQNWKNNLYRSFPSTLQWNKNVWTNSNVMNKRIPSGWVKSKQENNVGVKQVQCTLNEEKNAKMPDRSNQIPRKNSLVELSKMFRPFTRSRSQSVHVQAKNNQNTPPMPRNNTFVQRPRLVARNNTPAPPKKGNVVSGFNNVQLNKPQQQNNSSKQPQAAWVDDTFDPFNLKQRFGTQGPNAWKNDRLSTWKEKSVEHVEPNNVNKAPEVKRANSFNFFGRNNGLKRGNQEFLASYNANFTERFEKSGVHCVDPFLRMKQAVMPKPQRTQNTSNQWNEQNRPNYQIPQSAKLVRQPQTPSILSRVKRINTDPRMLNKIQSAGDGFVNYKRYTDNLSFGGNQTNTKLRLLKSQSVINTLNNLSRLNTMY</sequence>
<feature type="region of interest" description="Disordered" evidence="2">
    <location>
        <begin position="465"/>
        <end position="489"/>
    </location>
</feature>
<dbReference type="Proteomes" id="UP000244811">
    <property type="component" value="Chromosome 3"/>
</dbReference>
<gene>
    <name evidence="3" type="ORF">MACK_001786</name>
</gene>
<reference evidence="3" key="1">
    <citation type="submission" date="2022-07" db="EMBL/GenBank/DDBJ databases">
        <title>Evaluation of T. orientalis genome assembly methods using nanopore sequencing and analysis of variation between genomes.</title>
        <authorList>
            <person name="Yam J."/>
            <person name="Micallef M.L."/>
            <person name="Liu M."/>
            <person name="Djordjevic S.P."/>
            <person name="Bogema D.R."/>
            <person name="Jenkins C."/>
        </authorList>
    </citation>
    <scope>NUCLEOTIDE SEQUENCE</scope>
    <source>
        <strain evidence="3">Goon Nure</strain>
    </source>
</reference>
<protein>
    <submittedName>
        <fullName evidence="3">Uncharacterized protein</fullName>
    </submittedName>
</protein>
<evidence type="ECO:0000256" key="1">
    <source>
        <dbReference type="SAM" id="Coils"/>
    </source>
</evidence>
<keyword evidence="1" id="KW-0175">Coiled coil</keyword>
<evidence type="ECO:0000313" key="3">
    <source>
        <dbReference type="EMBL" id="UKK00973.2"/>
    </source>
</evidence>
<organism evidence="3 4">
    <name type="scientific">Theileria orientalis</name>
    <dbReference type="NCBI Taxonomy" id="68886"/>
    <lineage>
        <taxon>Eukaryota</taxon>
        <taxon>Sar</taxon>
        <taxon>Alveolata</taxon>
        <taxon>Apicomplexa</taxon>
        <taxon>Aconoidasida</taxon>
        <taxon>Piroplasmida</taxon>
        <taxon>Theileriidae</taxon>
        <taxon>Theileria</taxon>
    </lineage>
</organism>
<dbReference type="EMBL" id="CP056070">
    <property type="protein sequence ID" value="UKK00973.2"/>
    <property type="molecule type" value="Genomic_DNA"/>
</dbReference>
<evidence type="ECO:0000313" key="4">
    <source>
        <dbReference type="Proteomes" id="UP000244811"/>
    </source>
</evidence>
<name>A0A976QTQ2_THEOR</name>